<reference evidence="2" key="1">
    <citation type="journal article" date="2021" name="BMC Genomics">
        <title>Chromosome-level genome assembly and manually-curated proteome of model necrotroph Parastagonospora nodorum Sn15 reveals a genome-wide trove of candidate effector homologs, and redundancy of virulence-related functions within an accessory chromosome.</title>
        <authorList>
            <person name="Bertazzoni S."/>
            <person name="Jones D.A.B."/>
            <person name="Phan H.T."/>
            <person name="Tan K.-C."/>
            <person name="Hane J.K."/>
        </authorList>
    </citation>
    <scope>NUCLEOTIDE SEQUENCE [LARGE SCALE GENOMIC DNA]</scope>
    <source>
        <strain evidence="2">SN15 / ATCC MYA-4574 / FGSC 10173)</strain>
    </source>
</reference>
<protein>
    <submittedName>
        <fullName evidence="1">Uncharacterized protein</fullName>
    </submittedName>
</protein>
<feature type="non-terminal residue" evidence="1">
    <location>
        <position position="1"/>
    </location>
</feature>
<dbReference type="Proteomes" id="UP000663193">
    <property type="component" value="Chromosome 1"/>
</dbReference>
<gene>
    <name evidence="1" type="ORF">JI435_400770</name>
</gene>
<organism evidence="1 2">
    <name type="scientific">Phaeosphaeria nodorum (strain SN15 / ATCC MYA-4574 / FGSC 10173)</name>
    <name type="common">Glume blotch fungus</name>
    <name type="synonym">Parastagonospora nodorum</name>
    <dbReference type="NCBI Taxonomy" id="321614"/>
    <lineage>
        <taxon>Eukaryota</taxon>
        <taxon>Fungi</taxon>
        <taxon>Dikarya</taxon>
        <taxon>Ascomycota</taxon>
        <taxon>Pezizomycotina</taxon>
        <taxon>Dothideomycetes</taxon>
        <taxon>Pleosporomycetidae</taxon>
        <taxon>Pleosporales</taxon>
        <taxon>Pleosporineae</taxon>
        <taxon>Phaeosphaeriaceae</taxon>
        <taxon>Parastagonospora</taxon>
    </lineage>
</organism>
<name>A0A7U2EQE1_PHANO</name>
<evidence type="ECO:0000313" key="1">
    <source>
        <dbReference type="EMBL" id="QRC90947.1"/>
    </source>
</evidence>
<dbReference type="VEuPathDB" id="FungiDB:JI435_400770"/>
<feature type="non-terminal residue" evidence="1">
    <location>
        <position position="62"/>
    </location>
</feature>
<evidence type="ECO:0000313" key="2">
    <source>
        <dbReference type="Proteomes" id="UP000663193"/>
    </source>
</evidence>
<dbReference type="AlphaFoldDB" id="A0A7U2EQE1"/>
<proteinExistence type="predicted"/>
<dbReference type="EMBL" id="CP069023">
    <property type="protein sequence ID" value="QRC90947.1"/>
    <property type="molecule type" value="Genomic_DNA"/>
</dbReference>
<sequence>HDAIARCSFTTISIKTTSEIIKIAGTLTWLTSYAVIFRILTPNGVILTAHGTTFCLQTASRV</sequence>
<keyword evidence="2" id="KW-1185">Reference proteome</keyword>
<accession>A0A7U2EQE1</accession>